<evidence type="ECO:0000259" key="3">
    <source>
        <dbReference type="Pfam" id="PF01841"/>
    </source>
</evidence>
<comment type="caution">
    <text evidence="5">The sequence shown here is derived from an EMBL/GenBank/DDBJ whole genome shotgun (WGS) entry which is preliminary data.</text>
</comment>
<dbReference type="RefSeq" id="WP_131479946.1">
    <property type="nucleotide sequence ID" value="NZ_SJDL01000006.1"/>
</dbReference>
<feature type="domain" description="DUF3857" evidence="4">
    <location>
        <begin position="84"/>
        <end position="241"/>
    </location>
</feature>
<feature type="signal peptide" evidence="2">
    <location>
        <begin position="1"/>
        <end position="32"/>
    </location>
</feature>
<dbReference type="InterPro" id="IPR038765">
    <property type="entry name" value="Papain-like_cys_pep_sf"/>
</dbReference>
<keyword evidence="1" id="KW-0812">Transmembrane</keyword>
<feature type="transmembrane region" description="Helical" evidence="1">
    <location>
        <begin position="669"/>
        <end position="691"/>
    </location>
</feature>
<keyword evidence="2" id="KW-0732">Signal</keyword>
<accession>A0ABY1ZQB0</accession>
<feature type="transmembrane region" description="Helical" evidence="1">
    <location>
        <begin position="744"/>
        <end position="762"/>
    </location>
</feature>
<evidence type="ECO:0000256" key="2">
    <source>
        <dbReference type="SAM" id="SignalP"/>
    </source>
</evidence>
<dbReference type="Gene3D" id="2.60.40.3140">
    <property type="match status" value="1"/>
</dbReference>
<evidence type="ECO:0000259" key="4">
    <source>
        <dbReference type="Pfam" id="PF12969"/>
    </source>
</evidence>
<dbReference type="Proteomes" id="UP000313645">
    <property type="component" value="Unassembled WGS sequence"/>
</dbReference>
<gene>
    <name evidence="5" type="ORF">EZI54_05740</name>
</gene>
<feature type="transmembrane region" description="Helical" evidence="1">
    <location>
        <begin position="703"/>
        <end position="724"/>
    </location>
</feature>
<sequence>MNPRSRLQDASAFPLTLLLVLILGLSASTAGAAEVPTGPVPDWVTPIDIPVVESDGHEGSGSTDVLLFDEQLNLTGDTPRQFFHLANHIRNAEGLQDNSSLSVTYDPDYESIVIHRIRIHRDGRVIDRLPTADFQIYQRESNLERQLYNGNLTAHTVLDDLRVGDTVEYSYSVIGNNPVFDGRYSAFLPLQWSVSLARHSLRILVPETQPLTLQARPGRADFEQTRQDGIIEYRRQRDNVPGQNVDSEAPGWYVDKPTVTLSEFSGWPTIHQWASRLFRIPDHPAPSVRALADDIRARTQTPEQRLTAALSFVQQDIRYVGIELGAGSHQPSEPSQTLKRRFGDCKDKTLLLNTLLQQLDIPANAVLVNTSLRQTIVDEPASPLLFDHVITRAQLNGRSYWLDATDTHQRGALEFRTPAVFGAGLILGDGPDTPQVIRPVIPDSAFPSQTVTQRVLLPEDASQAGELIIMTEFRGSEASYIRGRIARSGEQFHSDYLDYYESLYPGVKTYSPATYHDYPEENRMVIEEHYEVPSLWEKDEDASRRVAWLDGDQLSNFLSAPATRHRTAPYALFDPIRLRQDIKVDLGSQWMLPEEHQRVDSDYFDYQRDVTYTGGVLTVSHRFRSQADHVPATDTEAFMADLQQVNDLRYYGLQETLDGPGPDAPISPYGIGVIVVSLVLLLLVISVVDYLRDRRHEKTLDGGAYYPVSVPKLILLNIMSLGLYSLFWGYRNWAYIRDRDQRPLWAPVRAFFLGFTLYGLYADARRQTLPEASLRWPTAALAVPAVAYFVLGTLTSSSVIWVCYGALILASLCLLPLQRFYNQLNGDNDRFRFNSRWRVRHGILALFFAVIFAFELGTTLYLVPPSHVMAGDKVPTKVRLFLDREHLLTPRETLIQFYASGFLDYTAEGNGLTSQGVFAYWHDTASRLQTEKVGFDEIADLKVTPGSLNSPTLVQITRTDGSYFTLLLSTEDKGDQRFSDALKSRWQARDQTSL</sequence>
<dbReference type="InterPro" id="IPR024618">
    <property type="entry name" value="DUF3857"/>
</dbReference>
<feature type="domain" description="Transglutaminase-like" evidence="3">
    <location>
        <begin position="289"/>
        <end position="375"/>
    </location>
</feature>
<feature type="transmembrane region" description="Helical" evidence="1">
    <location>
        <begin position="774"/>
        <end position="793"/>
    </location>
</feature>
<organism evidence="5 6">
    <name type="scientific">Marinobacter halodurans</name>
    <dbReference type="NCBI Taxonomy" id="2528979"/>
    <lineage>
        <taxon>Bacteria</taxon>
        <taxon>Pseudomonadati</taxon>
        <taxon>Pseudomonadota</taxon>
        <taxon>Gammaproteobacteria</taxon>
        <taxon>Pseudomonadales</taxon>
        <taxon>Marinobacteraceae</taxon>
        <taxon>Marinobacter</taxon>
    </lineage>
</organism>
<evidence type="ECO:0000256" key="1">
    <source>
        <dbReference type="SAM" id="Phobius"/>
    </source>
</evidence>
<keyword evidence="1" id="KW-1133">Transmembrane helix</keyword>
<name>A0ABY1ZQB0_9GAMM</name>
<feature type="transmembrane region" description="Helical" evidence="1">
    <location>
        <begin position="842"/>
        <end position="863"/>
    </location>
</feature>
<feature type="chain" id="PRO_5047389419" evidence="2">
    <location>
        <begin position="33"/>
        <end position="994"/>
    </location>
</feature>
<dbReference type="Pfam" id="PF01841">
    <property type="entry name" value="Transglut_core"/>
    <property type="match status" value="1"/>
</dbReference>
<protein>
    <submittedName>
        <fullName evidence="5">DUF3857 domain-containing protein</fullName>
    </submittedName>
</protein>
<reference evidence="5 6" key="1">
    <citation type="submission" date="2019-02" db="EMBL/GenBank/DDBJ databases">
        <title>Marinobacter halodurans sp. nov., a marine bacterium isolated from sea tidal flat.</title>
        <authorList>
            <person name="Yoo Y."/>
            <person name="Lee D.W."/>
            <person name="Kim B.S."/>
            <person name="Kim J.-J."/>
        </authorList>
    </citation>
    <scope>NUCLEOTIDE SEQUENCE [LARGE SCALE GENOMIC DNA]</scope>
    <source>
        <strain evidence="5 6">YJ-S3-2</strain>
    </source>
</reference>
<evidence type="ECO:0000313" key="6">
    <source>
        <dbReference type="Proteomes" id="UP000313645"/>
    </source>
</evidence>
<proteinExistence type="predicted"/>
<keyword evidence="1" id="KW-0472">Membrane</keyword>
<dbReference type="Gene3D" id="3.10.620.30">
    <property type="match status" value="1"/>
</dbReference>
<keyword evidence="6" id="KW-1185">Reference proteome</keyword>
<feature type="transmembrane region" description="Helical" evidence="1">
    <location>
        <begin position="799"/>
        <end position="821"/>
    </location>
</feature>
<dbReference type="EMBL" id="SJDL01000006">
    <property type="protein sequence ID" value="TBW57953.1"/>
    <property type="molecule type" value="Genomic_DNA"/>
</dbReference>
<dbReference type="Pfam" id="PF12969">
    <property type="entry name" value="DUF3857"/>
    <property type="match status" value="1"/>
</dbReference>
<evidence type="ECO:0000313" key="5">
    <source>
        <dbReference type="EMBL" id="TBW57953.1"/>
    </source>
</evidence>
<dbReference type="SUPFAM" id="SSF54001">
    <property type="entry name" value="Cysteine proteinases"/>
    <property type="match status" value="1"/>
</dbReference>
<dbReference type="InterPro" id="IPR002931">
    <property type="entry name" value="Transglutaminase-like"/>
</dbReference>